<evidence type="ECO:0000313" key="2">
    <source>
        <dbReference type="EMBL" id="VAW58419.1"/>
    </source>
</evidence>
<evidence type="ECO:0000256" key="1">
    <source>
        <dbReference type="SAM" id="Phobius"/>
    </source>
</evidence>
<organism evidence="2">
    <name type="scientific">hydrothermal vent metagenome</name>
    <dbReference type="NCBI Taxonomy" id="652676"/>
    <lineage>
        <taxon>unclassified sequences</taxon>
        <taxon>metagenomes</taxon>
        <taxon>ecological metagenomes</taxon>
    </lineage>
</organism>
<dbReference type="PANTHER" id="PTHR32063:SF16">
    <property type="entry name" value="CATION EFFLUX SYSTEM (ACRB_ACRD_ACRF FAMILY)"/>
    <property type="match status" value="1"/>
</dbReference>
<dbReference type="SUPFAM" id="SSF82693">
    <property type="entry name" value="Multidrug efflux transporter AcrB pore domain, PN1, PN2, PC1 and PC2 subdomains"/>
    <property type="match status" value="1"/>
</dbReference>
<keyword evidence="1" id="KW-1133">Transmembrane helix</keyword>
<dbReference type="PANTHER" id="PTHR32063">
    <property type="match status" value="1"/>
</dbReference>
<proteinExistence type="predicted"/>
<dbReference type="Gene3D" id="3.30.2090.10">
    <property type="entry name" value="Multidrug efflux transporter AcrB TolC docking domain, DN and DC subdomains"/>
    <property type="match status" value="1"/>
</dbReference>
<name>A0A3B0XAC4_9ZZZZ</name>
<dbReference type="GO" id="GO:0005886">
    <property type="term" value="C:plasma membrane"/>
    <property type="evidence" value="ECO:0007669"/>
    <property type="project" value="TreeGrafter"/>
</dbReference>
<dbReference type="InterPro" id="IPR027463">
    <property type="entry name" value="AcrB_DN_DC_subdom"/>
</dbReference>
<dbReference type="InterPro" id="IPR001036">
    <property type="entry name" value="Acrflvin-R"/>
</dbReference>
<dbReference type="SUPFAM" id="SSF82714">
    <property type="entry name" value="Multidrug efflux transporter AcrB TolC docking domain, DN and DC subdomains"/>
    <property type="match status" value="1"/>
</dbReference>
<reference evidence="2" key="1">
    <citation type="submission" date="2018-06" db="EMBL/GenBank/DDBJ databases">
        <authorList>
            <person name="Zhirakovskaya E."/>
        </authorList>
    </citation>
    <scope>NUCLEOTIDE SEQUENCE</scope>
</reference>
<gene>
    <name evidence="2" type="ORF">MNBD_GAMMA11-753</name>
</gene>
<sequence length="242" mass="25988">MTNEIKDDGDLKLDEKNLGIAGRITQQFINSPVTPLLMAAFLIIGLLGLMFTPRQEDPKISVPMVDILLQYPGASAEQIASLATNPLERLISEIPGTRHVYSASQRGSAVITAQFYVGEDLGESIVKVHDKIQSNIDLMPPGVPVPIVKPVGPDDVPVISATIWSEDPSIDDSILRTLALDILQKLEQVPDSGKGFVVGGRAEQIRIEVSPERLNGFGISIQDVANTIRTANSELSAGSIEG</sequence>
<keyword evidence="1" id="KW-0812">Transmembrane</keyword>
<dbReference type="Pfam" id="PF00873">
    <property type="entry name" value="ACR_tran"/>
    <property type="match status" value="1"/>
</dbReference>
<accession>A0A3B0XAC4</accession>
<dbReference type="AlphaFoldDB" id="A0A3B0XAC4"/>
<dbReference type="Gene3D" id="1.20.1640.10">
    <property type="entry name" value="Multidrug efflux transporter AcrB transmembrane domain"/>
    <property type="match status" value="1"/>
</dbReference>
<dbReference type="Gene3D" id="3.30.70.1430">
    <property type="entry name" value="Multidrug efflux transporter AcrB pore domain"/>
    <property type="match status" value="1"/>
</dbReference>
<feature type="non-terminal residue" evidence="2">
    <location>
        <position position="242"/>
    </location>
</feature>
<protein>
    <submittedName>
        <fullName evidence="2">Acriflavin resistance protein</fullName>
    </submittedName>
</protein>
<feature type="transmembrane region" description="Helical" evidence="1">
    <location>
        <begin position="33"/>
        <end position="51"/>
    </location>
</feature>
<keyword evidence="1" id="KW-0472">Membrane</keyword>
<dbReference type="EMBL" id="UOFG01000036">
    <property type="protein sequence ID" value="VAW58419.1"/>
    <property type="molecule type" value="Genomic_DNA"/>
</dbReference>
<dbReference type="GO" id="GO:0042910">
    <property type="term" value="F:xenobiotic transmembrane transporter activity"/>
    <property type="evidence" value="ECO:0007669"/>
    <property type="project" value="TreeGrafter"/>
</dbReference>
<dbReference type="Gene3D" id="3.30.70.1320">
    <property type="entry name" value="Multidrug efflux transporter AcrB pore domain like"/>
    <property type="match status" value="1"/>
</dbReference>